<dbReference type="AlphaFoldDB" id="A0A512M330"/>
<proteinExistence type="inferred from homology"/>
<dbReference type="InterPro" id="IPR029069">
    <property type="entry name" value="HotDog_dom_sf"/>
</dbReference>
<dbReference type="PROSITE" id="PS01328">
    <property type="entry name" value="4HBCOA_THIOESTERASE"/>
    <property type="match status" value="1"/>
</dbReference>
<evidence type="ECO:0000313" key="3">
    <source>
        <dbReference type="EMBL" id="GEP41149.1"/>
    </source>
</evidence>
<dbReference type="PIRSF" id="PIRSF003230">
    <property type="entry name" value="YbgC"/>
    <property type="match status" value="1"/>
</dbReference>
<gene>
    <name evidence="3" type="ORF">BGE01nite_04400</name>
</gene>
<sequence>MPYRHTLTDRVQFADTDMAGIVHFSNFFRYMERVEHDFFRGMGMSIWDGHNVVTDGDYVGWPRVHASCDYRAPLKFEDVFTMELLVEEVRRKTVRYLVRFWKEDGDLSAEGRLIVACVQRDKATGKMKAVEIPQRILEKLEVAPPELIKGPGSPAK</sequence>
<evidence type="ECO:0000256" key="1">
    <source>
        <dbReference type="ARBA" id="ARBA00005953"/>
    </source>
</evidence>
<dbReference type="Gene3D" id="3.10.129.10">
    <property type="entry name" value="Hotdog Thioesterase"/>
    <property type="match status" value="1"/>
</dbReference>
<dbReference type="RefSeq" id="WP_146848618.1">
    <property type="nucleotide sequence ID" value="NZ_BKAG01000002.1"/>
</dbReference>
<dbReference type="GO" id="GO:0047617">
    <property type="term" value="F:fatty acyl-CoA hydrolase activity"/>
    <property type="evidence" value="ECO:0007669"/>
    <property type="project" value="TreeGrafter"/>
</dbReference>
<dbReference type="OrthoDB" id="21822at2"/>
<dbReference type="CDD" id="cd00586">
    <property type="entry name" value="4HBT"/>
    <property type="match status" value="1"/>
</dbReference>
<evidence type="ECO:0000313" key="4">
    <source>
        <dbReference type="Proteomes" id="UP000321577"/>
    </source>
</evidence>
<organism evidence="3 4">
    <name type="scientific">Brevifollis gellanilyticus</name>
    <dbReference type="NCBI Taxonomy" id="748831"/>
    <lineage>
        <taxon>Bacteria</taxon>
        <taxon>Pseudomonadati</taxon>
        <taxon>Verrucomicrobiota</taxon>
        <taxon>Verrucomicrobiia</taxon>
        <taxon>Verrucomicrobiales</taxon>
        <taxon>Verrucomicrobiaceae</taxon>
    </lineage>
</organism>
<keyword evidence="2" id="KW-0378">Hydrolase</keyword>
<dbReference type="Pfam" id="PF13279">
    <property type="entry name" value="4HBT_2"/>
    <property type="match status" value="1"/>
</dbReference>
<name>A0A512M330_9BACT</name>
<dbReference type="PANTHER" id="PTHR31793">
    <property type="entry name" value="4-HYDROXYBENZOYL-COA THIOESTERASE FAMILY MEMBER"/>
    <property type="match status" value="1"/>
</dbReference>
<keyword evidence="4" id="KW-1185">Reference proteome</keyword>
<dbReference type="PANTHER" id="PTHR31793:SF27">
    <property type="entry name" value="NOVEL THIOESTERASE SUPERFAMILY DOMAIN AND SAPOSIN A-TYPE DOMAIN CONTAINING PROTEIN (0610012H03RIK)"/>
    <property type="match status" value="1"/>
</dbReference>
<dbReference type="InterPro" id="IPR050563">
    <property type="entry name" value="4-hydroxybenzoyl-CoA_TE"/>
</dbReference>
<comment type="caution">
    <text evidence="3">The sequence shown here is derived from an EMBL/GenBank/DDBJ whole genome shotgun (WGS) entry which is preliminary data.</text>
</comment>
<dbReference type="EMBL" id="BKAG01000002">
    <property type="protein sequence ID" value="GEP41149.1"/>
    <property type="molecule type" value="Genomic_DNA"/>
</dbReference>
<evidence type="ECO:0000256" key="2">
    <source>
        <dbReference type="ARBA" id="ARBA00022801"/>
    </source>
</evidence>
<comment type="similarity">
    <text evidence="1">Belongs to the 4-hydroxybenzoyl-CoA thioesterase family.</text>
</comment>
<accession>A0A512M330</accession>
<dbReference type="InterPro" id="IPR006684">
    <property type="entry name" value="YbgC/YbaW"/>
</dbReference>
<dbReference type="SUPFAM" id="SSF54637">
    <property type="entry name" value="Thioesterase/thiol ester dehydrase-isomerase"/>
    <property type="match status" value="1"/>
</dbReference>
<dbReference type="Proteomes" id="UP000321577">
    <property type="component" value="Unassembled WGS sequence"/>
</dbReference>
<protein>
    <submittedName>
        <fullName evidence="3">4-hydroxybenzoyl-CoA thioesterase</fullName>
    </submittedName>
</protein>
<reference evidence="3 4" key="1">
    <citation type="submission" date="2019-07" db="EMBL/GenBank/DDBJ databases">
        <title>Whole genome shotgun sequence of Brevifollis gellanilyticus NBRC 108608.</title>
        <authorList>
            <person name="Hosoyama A."/>
            <person name="Uohara A."/>
            <person name="Ohji S."/>
            <person name="Ichikawa N."/>
        </authorList>
    </citation>
    <scope>NUCLEOTIDE SEQUENCE [LARGE SCALE GENOMIC DNA]</scope>
    <source>
        <strain evidence="3 4">NBRC 108608</strain>
    </source>
</reference>
<dbReference type="InterPro" id="IPR008272">
    <property type="entry name" value="HB-CoA_thioesterase_AS"/>
</dbReference>